<name>A0ACB8LWN5_CITSI</name>
<gene>
    <name evidence="1" type="ORF">KPL71_007207</name>
</gene>
<protein>
    <submittedName>
        <fullName evidence="1">UDP-glycosyltransferase 83A1</fullName>
    </submittedName>
</protein>
<evidence type="ECO:0000313" key="1">
    <source>
        <dbReference type="EMBL" id="KAH9777992.1"/>
    </source>
</evidence>
<proteinExistence type="predicted"/>
<organism evidence="1 2">
    <name type="scientific">Citrus sinensis</name>
    <name type="common">Sweet orange</name>
    <name type="synonym">Citrus aurantium var. sinensis</name>
    <dbReference type="NCBI Taxonomy" id="2711"/>
    <lineage>
        <taxon>Eukaryota</taxon>
        <taxon>Viridiplantae</taxon>
        <taxon>Streptophyta</taxon>
        <taxon>Embryophyta</taxon>
        <taxon>Tracheophyta</taxon>
        <taxon>Spermatophyta</taxon>
        <taxon>Magnoliopsida</taxon>
        <taxon>eudicotyledons</taxon>
        <taxon>Gunneridae</taxon>
        <taxon>Pentapetalae</taxon>
        <taxon>rosids</taxon>
        <taxon>malvids</taxon>
        <taxon>Sapindales</taxon>
        <taxon>Rutaceae</taxon>
        <taxon>Aurantioideae</taxon>
        <taxon>Citrus</taxon>
    </lineage>
</organism>
<dbReference type="EMBL" id="CM039172">
    <property type="protein sequence ID" value="KAH9777992.1"/>
    <property type="molecule type" value="Genomic_DNA"/>
</dbReference>
<comment type="caution">
    <text evidence="1">The sequence shown here is derived from an EMBL/GenBank/DDBJ whole genome shotgun (WGS) entry which is preliminary data.</text>
</comment>
<reference evidence="2" key="1">
    <citation type="journal article" date="2023" name="Hortic. Res.">
        <title>A chromosome-level phased genome enabling allele-level studies in sweet orange: a case study on citrus Huanglongbing tolerance.</title>
        <authorList>
            <person name="Wu B."/>
            <person name="Yu Q."/>
            <person name="Deng Z."/>
            <person name="Duan Y."/>
            <person name="Luo F."/>
            <person name="Gmitter F. Jr."/>
        </authorList>
    </citation>
    <scope>NUCLEOTIDE SEQUENCE [LARGE SCALE GENOMIC DNA]</scope>
    <source>
        <strain evidence="2">cv. Valencia</strain>
    </source>
</reference>
<sequence length="537" mass="60004">MHNTCHTLASKGEHACYDLEATGESSKSSVWRMYFDETSRDEQIPISRARRPGQRQLARRTFQLENQGTKTTRPPTITETEHPLPRDGKLTSLPIVCWPTILVIPFPAQGHVAPLMKLATKIAENGIEVTFVNTEFIHAKIIASMQGKAENSSSQMMLVSIPDGLDLQADEREDPHKLMIEDPQADTECSKSYARIVGWALEVAEAIVIARAAFVPFGPGSLALSLHIPKLLDAAIIDPNADFDVGFAVLNYGLISLSNEIPALNRNEYTWSFPTEPNIQKIFFGSTCATVQAFKISKWVLNNSVYELDSPACDLIPSVLPFGPLDLEQLEQLALGIESLHQPFLRVVRPDFMKISHCGWNSTMEGLSMGVPFLCWPSFADQHHNRNYICDVWKIGVQLLPDENGIITRQEIQIKVKALLKNDGIKENSLKLKEIARKILVEEKAETSSLMITVVSIPDRLEPHGADPNDFQKVRQSMLRVMPGSCLKNLVEKVSESNDCQQIMFVIVDVGVGWTMEVAERWESRELHSFSPVASYS</sequence>
<dbReference type="Proteomes" id="UP000829398">
    <property type="component" value="Chromosome 3"/>
</dbReference>
<keyword evidence="2" id="KW-1185">Reference proteome</keyword>
<accession>A0ACB8LWN5</accession>
<evidence type="ECO:0000313" key="2">
    <source>
        <dbReference type="Proteomes" id="UP000829398"/>
    </source>
</evidence>